<evidence type="ECO:0000313" key="2">
    <source>
        <dbReference type="EMBL" id="CAE8711441.1"/>
    </source>
</evidence>
<dbReference type="Proteomes" id="UP000626109">
    <property type="component" value="Unassembled WGS sequence"/>
</dbReference>
<protein>
    <submittedName>
        <fullName evidence="2">Uncharacterized protein</fullName>
    </submittedName>
</protein>
<feature type="region of interest" description="Disordered" evidence="1">
    <location>
        <begin position="1"/>
        <end position="26"/>
    </location>
</feature>
<feature type="compositionally biased region" description="Basic and acidic residues" evidence="1">
    <location>
        <begin position="145"/>
        <end position="159"/>
    </location>
</feature>
<name>A0A813KSK7_POLGL</name>
<evidence type="ECO:0000256" key="1">
    <source>
        <dbReference type="SAM" id="MobiDB-lite"/>
    </source>
</evidence>
<feature type="compositionally biased region" description="Low complexity" evidence="1">
    <location>
        <begin position="125"/>
        <end position="141"/>
    </location>
</feature>
<accession>A0A813KSK7</accession>
<proteinExistence type="predicted"/>
<dbReference type="AlphaFoldDB" id="A0A813KSK7"/>
<feature type="compositionally biased region" description="Acidic residues" evidence="1">
    <location>
        <begin position="191"/>
        <end position="211"/>
    </location>
</feature>
<comment type="caution">
    <text evidence="2">The sequence shown here is derived from an EMBL/GenBank/DDBJ whole genome shotgun (WGS) entry which is preliminary data.</text>
</comment>
<gene>
    <name evidence="2" type="ORF">PGLA2088_LOCUS36473</name>
</gene>
<sequence length="219" mass="23726">MGSEYPAAHGRKRMLEDDTAPAVPVPAVEPPAAQAARTAIELQKPDLSLCMARTWATGRGSQCRQKRHHMDDLCKIHSLDAERHDGAPAHGRMDGPIPAKKLLAFQRFAEKRGWPAAFGAQPQVGQPEEQAGGASGAGAESSPEEAQRAQPEEKAGGGERRRRPRWRLLTTGSDDLQEASGATFDLHEAPDDLQEATDDLQEATDDSQEATDDLHEARL</sequence>
<feature type="region of interest" description="Disordered" evidence="1">
    <location>
        <begin position="119"/>
        <end position="219"/>
    </location>
</feature>
<evidence type="ECO:0000313" key="3">
    <source>
        <dbReference type="Proteomes" id="UP000626109"/>
    </source>
</evidence>
<organism evidence="2 3">
    <name type="scientific">Polarella glacialis</name>
    <name type="common">Dinoflagellate</name>
    <dbReference type="NCBI Taxonomy" id="89957"/>
    <lineage>
        <taxon>Eukaryota</taxon>
        <taxon>Sar</taxon>
        <taxon>Alveolata</taxon>
        <taxon>Dinophyceae</taxon>
        <taxon>Suessiales</taxon>
        <taxon>Suessiaceae</taxon>
        <taxon>Polarella</taxon>
    </lineage>
</organism>
<reference evidence="2" key="1">
    <citation type="submission" date="2021-02" db="EMBL/GenBank/DDBJ databases">
        <authorList>
            <person name="Dougan E. K."/>
            <person name="Rhodes N."/>
            <person name="Thang M."/>
            <person name="Chan C."/>
        </authorList>
    </citation>
    <scope>NUCLEOTIDE SEQUENCE</scope>
</reference>
<dbReference type="EMBL" id="CAJNNW010032164">
    <property type="protein sequence ID" value="CAE8711441.1"/>
    <property type="molecule type" value="Genomic_DNA"/>
</dbReference>